<organism evidence="2 3">
    <name type="scientific">Phyllobacterium sophorae</name>
    <dbReference type="NCBI Taxonomy" id="1520277"/>
    <lineage>
        <taxon>Bacteria</taxon>
        <taxon>Pseudomonadati</taxon>
        <taxon>Pseudomonadota</taxon>
        <taxon>Alphaproteobacteria</taxon>
        <taxon>Hyphomicrobiales</taxon>
        <taxon>Phyllobacteriaceae</taxon>
        <taxon>Phyllobacterium</taxon>
    </lineage>
</organism>
<dbReference type="AlphaFoldDB" id="A0A2P7BF82"/>
<keyword evidence="3" id="KW-1185">Reference proteome</keyword>
<dbReference type="Proteomes" id="UP000241764">
    <property type="component" value="Unassembled WGS sequence"/>
</dbReference>
<dbReference type="OrthoDB" id="8399684at2"/>
<proteinExistence type="predicted"/>
<evidence type="ECO:0000313" key="2">
    <source>
        <dbReference type="EMBL" id="PSH65161.1"/>
    </source>
</evidence>
<name>A0A2P7BF82_9HYPH</name>
<dbReference type="RefSeq" id="WP_106663576.1">
    <property type="nucleotide sequence ID" value="NZ_PGGM01000003.1"/>
</dbReference>
<gene>
    <name evidence="2" type="ORF">CU103_09060</name>
</gene>
<protein>
    <submittedName>
        <fullName evidence="2">Uncharacterized protein</fullName>
    </submittedName>
</protein>
<evidence type="ECO:0000256" key="1">
    <source>
        <dbReference type="SAM" id="MobiDB-lite"/>
    </source>
</evidence>
<comment type="caution">
    <text evidence="2">The sequence shown here is derived from an EMBL/GenBank/DDBJ whole genome shotgun (WGS) entry which is preliminary data.</text>
</comment>
<feature type="region of interest" description="Disordered" evidence="1">
    <location>
        <begin position="90"/>
        <end position="112"/>
    </location>
</feature>
<dbReference type="EMBL" id="PGGM01000003">
    <property type="protein sequence ID" value="PSH65161.1"/>
    <property type="molecule type" value="Genomic_DNA"/>
</dbReference>
<sequence length="112" mass="12469">MWAEFYIVVLAKGPAIAQLKGFFVQPGYLPESDDEWYFDVFDMRSQHAMAAFHVLAEERSLLQKALKSAPELEYLGGVAHFERVGESILAGPGNPSPRGSLQCRFTSQCKST</sequence>
<evidence type="ECO:0000313" key="3">
    <source>
        <dbReference type="Proteomes" id="UP000241764"/>
    </source>
</evidence>
<feature type="compositionally biased region" description="Polar residues" evidence="1">
    <location>
        <begin position="97"/>
        <end position="112"/>
    </location>
</feature>
<reference evidence="3" key="1">
    <citation type="submission" date="2017-11" db="EMBL/GenBank/DDBJ databases">
        <authorList>
            <person name="Kuznetsova I."/>
            <person name="Sazanova A."/>
            <person name="Chirak E."/>
            <person name="Safronova V."/>
            <person name="Willems A."/>
        </authorList>
    </citation>
    <scope>NUCLEOTIDE SEQUENCE [LARGE SCALE GENOMIC DNA]</scope>
    <source>
        <strain evidence="3">CCBAU 03422</strain>
    </source>
</reference>
<accession>A0A2P7BF82</accession>